<dbReference type="PANTHER" id="PTHR31084:SF0">
    <property type="entry name" value="ALPHA-L-FUCOSIDASE 2"/>
    <property type="match status" value="1"/>
</dbReference>
<evidence type="ECO:0000313" key="5">
    <source>
        <dbReference type="Proteomes" id="UP001209229"/>
    </source>
</evidence>
<organism evidence="4 5">
    <name type="scientific">Plebeiibacterium sediminum</name>
    <dbReference type="NCBI Taxonomy" id="2992112"/>
    <lineage>
        <taxon>Bacteria</taxon>
        <taxon>Pseudomonadati</taxon>
        <taxon>Bacteroidota</taxon>
        <taxon>Bacteroidia</taxon>
        <taxon>Marinilabiliales</taxon>
        <taxon>Marinilabiliaceae</taxon>
        <taxon>Plebeiibacterium</taxon>
    </lineage>
</organism>
<dbReference type="Proteomes" id="UP001209229">
    <property type="component" value="Unassembled WGS sequence"/>
</dbReference>
<dbReference type="InterPro" id="IPR012341">
    <property type="entry name" value="6hp_glycosidase-like_sf"/>
</dbReference>
<dbReference type="FunFam" id="1.50.10.10:FF:000028">
    <property type="entry name" value="Alpha-L-fucosidase 2"/>
    <property type="match status" value="1"/>
</dbReference>
<dbReference type="InterPro" id="IPR054363">
    <property type="entry name" value="GH95_cat"/>
</dbReference>
<feature type="domain" description="Glycosyl hydrolase family 95 catalytic" evidence="3">
    <location>
        <begin position="294"/>
        <end position="698"/>
    </location>
</feature>
<dbReference type="AlphaFoldDB" id="A0AAE3M716"/>
<comment type="caution">
    <text evidence="4">The sequence shown here is derived from an EMBL/GenBank/DDBJ whole genome shotgun (WGS) entry which is preliminary data.</text>
</comment>
<proteinExistence type="predicted"/>
<dbReference type="SUPFAM" id="SSF48208">
    <property type="entry name" value="Six-hairpin glycosidases"/>
    <property type="match status" value="1"/>
</dbReference>
<dbReference type="Pfam" id="PF14498">
    <property type="entry name" value="Glyco_hyd_65N_2"/>
    <property type="match status" value="1"/>
</dbReference>
<dbReference type="InterPro" id="IPR016518">
    <property type="entry name" value="Alpha-L-fucosidase"/>
</dbReference>
<feature type="domain" description="Alpha fucosidase A-like C-terminal" evidence="2">
    <location>
        <begin position="700"/>
        <end position="772"/>
    </location>
</feature>
<name>A0AAE3M716_9BACT</name>
<keyword evidence="5" id="KW-1185">Reference proteome</keyword>
<dbReference type="InterPro" id="IPR049053">
    <property type="entry name" value="AFCA-like_C"/>
</dbReference>
<sequence length="824" mass="93299">MKNLIYFTGLIITLMSCSKGDSKKANLLKLWYSKPATAWEEALPLGNGRLGAMVFGTVEKEHLQLNEETVWAGEPGNNLPKGFKDVLPQVRELVFAGKYKEAEELTMTVTPRHAPEWNNYGMPYQTVGDLFIEFPHQQNYSNYYRELDISNALSKTSYEVDGTTFNREYFISAPDQVMVVRLTASKKGQISCTLKMDSPHSQHKVSTLNKQLILTGNGENVKNKKGKIRFHTSVKPVLSGGELIQGADHLDIKNADTVTVFVSIGTNFKNYKDISNDETKASEGYLANAINEPYGALKSNHIKDYKQYFDKVELDLGITDSIKNPIDQRIVDFNKGYDPQLVSLYFQFGRYLLISSSRPGTQPANLQGIWNCKNNPPWDSKYTVNINTEMNYWPAEVTNLSEMHKPLFSMLKDLSIIGQETAKEMYGARGWAMHHNTDIWRITGPVDGAFYGMWPMGGAWLTQHLWYHYLYSGDKLFLREIYPILKGAALYYVDVLQQEPENGWMVVSPCMSPENKHPHQTSMAAGNTMDNQLVFDVFSNLMSASDILDTDKDFAREVKVMFDKLPPMQIGKHSQLQEWLQDWDRTNDHHRHVSHLYGLFPGSQISPFSNPELFQAAKNSLIYRGDKSTGWSMGWKVNLWARLLDGNKAFKLIKDQLSPAPIEKKGEHGGTYPNLFDAHPPFQIDGNFGCTSGIAEMLLQSYDGDIYLLPALPKEWKKGSVKGLKTIGGFTIDMVWDDWQVKQLVVHSSVGGNCRLRTMNNLKGDVTLNKVKDGMENPNPLFTKTKIKTPIISKKASVQSLELPKTNLFEFDSENGKNYLFKAL</sequence>
<dbReference type="Gene3D" id="1.50.10.10">
    <property type="match status" value="1"/>
</dbReference>
<dbReference type="PIRSF" id="PIRSF007663">
    <property type="entry name" value="UCP007663"/>
    <property type="match status" value="1"/>
</dbReference>
<gene>
    <name evidence="4" type="ORF">OM075_15975</name>
</gene>
<dbReference type="GO" id="GO:0005975">
    <property type="term" value="P:carbohydrate metabolic process"/>
    <property type="evidence" value="ECO:0007669"/>
    <property type="project" value="InterPro"/>
</dbReference>
<dbReference type="InterPro" id="IPR027414">
    <property type="entry name" value="GH95_N_dom"/>
</dbReference>
<evidence type="ECO:0000259" key="2">
    <source>
        <dbReference type="Pfam" id="PF21307"/>
    </source>
</evidence>
<dbReference type="GO" id="GO:0004560">
    <property type="term" value="F:alpha-L-fucosidase activity"/>
    <property type="evidence" value="ECO:0007669"/>
    <property type="project" value="InterPro"/>
</dbReference>
<dbReference type="PANTHER" id="PTHR31084">
    <property type="entry name" value="ALPHA-L-FUCOSIDASE 2"/>
    <property type="match status" value="1"/>
</dbReference>
<dbReference type="EMBL" id="JAPDPJ010000041">
    <property type="protein sequence ID" value="MCW3787974.1"/>
    <property type="molecule type" value="Genomic_DNA"/>
</dbReference>
<evidence type="ECO:0000259" key="1">
    <source>
        <dbReference type="Pfam" id="PF14498"/>
    </source>
</evidence>
<feature type="domain" description="Glycosyl hydrolase family 95 N-terminal" evidence="1">
    <location>
        <begin position="30"/>
        <end position="271"/>
    </location>
</feature>
<evidence type="ECO:0000313" key="4">
    <source>
        <dbReference type="EMBL" id="MCW3787974.1"/>
    </source>
</evidence>
<reference evidence="4" key="1">
    <citation type="submission" date="2022-10" db="EMBL/GenBank/DDBJ databases">
        <authorList>
            <person name="Yu W.X."/>
        </authorList>
    </citation>
    <scope>NUCLEOTIDE SEQUENCE</scope>
    <source>
        <strain evidence="4">AAT</strain>
    </source>
</reference>
<accession>A0AAE3M716</accession>
<evidence type="ECO:0000259" key="3">
    <source>
        <dbReference type="Pfam" id="PF22124"/>
    </source>
</evidence>
<protein>
    <submittedName>
        <fullName evidence="4">Glycoside hydrolase family 95 protein</fullName>
    </submittedName>
</protein>
<dbReference type="Pfam" id="PF22124">
    <property type="entry name" value="Glyco_hydro_95_cat"/>
    <property type="match status" value="1"/>
</dbReference>
<dbReference type="InterPro" id="IPR008928">
    <property type="entry name" value="6-hairpin_glycosidase_sf"/>
</dbReference>
<dbReference type="PROSITE" id="PS51257">
    <property type="entry name" value="PROKAR_LIPOPROTEIN"/>
    <property type="match status" value="1"/>
</dbReference>
<dbReference type="Pfam" id="PF21307">
    <property type="entry name" value="Glyco_hydro_95_C"/>
    <property type="match status" value="1"/>
</dbReference>
<dbReference type="RefSeq" id="WP_301191535.1">
    <property type="nucleotide sequence ID" value="NZ_JAPDPJ010000041.1"/>
</dbReference>
<keyword evidence="4" id="KW-0378">Hydrolase</keyword>